<keyword evidence="2" id="KW-1185">Reference proteome</keyword>
<organism evidence="1 2">
    <name type="scientific">Nesidiocoris tenuis</name>
    <dbReference type="NCBI Taxonomy" id="355587"/>
    <lineage>
        <taxon>Eukaryota</taxon>
        <taxon>Metazoa</taxon>
        <taxon>Ecdysozoa</taxon>
        <taxon>Arthropoda</taxon>
        <taxon>Hexapoda</taxon>
        <taxon>Insecta</taxon>
        <taxon>Pterygota</taxon>
        <taxon>Neoptera</taxon>
        <taxon>Paraneoptera</taxon>
        <taxon>Hemiptera</taxon>
        <taxon>Heteroptera</taxon>
        <taxon>Panheteroptera</taxon>
        <taxon>Cimicomorpha</taxon>
        <taxon>Miridae</taxon>
        <taxon>Dicyphina</taxon>
        <taxon>Nesidiocoris</taxon>
    </lineage>
</organism>
<dbReference type="AlphaFoldDB" id="A0A6H5GLK0"/>
<dbReference type="EMBL" id="CADCXU010014791">
    <property type="protein sequence ID" value="CAB0004273.1"/>
    <property type="molecule type" value="Genomic_DNA"/>
</dbReference>
<gene>
    <name evidence="1" type="ORF">NTEN_LOCUS9750</name>
</gene>
<evidence type="ECO:0000313" key="2">
    <source>
        <dbReference type="Proteomes" id="UP000479000"/>
    </source>
</evidence>
<accession>A0A6H5GLK0</accession>
<proteinExistence type="predicted"/>
<evidence type="ECO:0000313" key="1">
    <source>
        <dbReference type="EMBL" id="CAB0004273.1"/>
    </source>
</evidence>
<reference evidence="1 2" key="1">
    <citation type="submission" date="2020-02" db="EMBL/GenBank/DDBJ databases">
        <authorList>
            <person name="Ferguson B K."/>
        </authorList>
    </citation>
    <scope>NUCLEOTIDE SEQUENCE [LARGE SCALE GENOMIC DNA]</scope>
</reference>
<sequence length="141" mass="16582">MDSVVVSEKSGWIRFGEVWQASGRRWIPRRLRQAISEDLPARKGKRLETEKRKRRANCLTEQRRMDPRALPYINHVLHPRTWNDLPVHKARPPVKLPILRKLFCSRLDRSTEPTMPSSFPAVHNRSTTYFTGLERENIKTA</sequence>
<dbReference type="Proteomes" id="UP000479000">
    <property type="component" value="Unassembled WGS sequence"/>
</dbReference>
<protein>
    <submittedName>
        <fullName evidence="1">Uncharacterized protein</fullName>
    </submittedName>
</protein>
<name>A0A6H5GLK0_9HEMI</name>